<dbReference type="EMBL" id="LBRS01000007">
    <property type="protein sequence ID" value="KKQ01529.1"/>
    <property type="molecule type" value="Genomic_DNA"/>
</dbReference>
<feature type="coiled-coil region" evidence="1">
    <location>
        <begin position="28"/>
        <end position="83"/>
    </location>
</feature>
<accession>A0A0G0GNX9</accession>
<evidence type="ECO:0000256" key="1">
    <source>
        <dbReference type="SAM" id="Coils"/>
    </source>
</evidence>
<protein>
    <recommendedName>
        <fullName evidence="3">Sporulation stage II protein D amidase enhancer LytB N-terminal domain-containing protein</fullName>
    </recommendedName>
</protein>
<gene>
    <name evidence="4" type="ORF">US11_C0007G0022</name>
</gene>
<dbReference type="Gene3D" id="6.10.250.3150">
    <property type="match status" value="1"/>
</dbReference>
<feature type="coiled-coil region" evidence="1">
    <location>
        <begin position="146"/>
        <end position="201"/>
    </location>
</feature>
<dbReference type="InterPro" id="IPR013693">
    <property type="entry name" value="SpoIID/LytB_N"/>
</dbReference>
<dbReference type="AlphaFoldDB" id="A0A0G0GNX9"/>
<dbReference type="Pfam" id="PF08486">
    <property type="entry name" value="SpoIID"/>
    <property type="match status" value="1"/>
</dbReference>
<dbReference type="PATRIC" id="fig|1618480.3.peg.509"/>
<reference evidence="4 5" key="1">
    <citation type="journal article" date="2015" name="Nature">
        <title>rRNA introns, odd ribosomes, and small enigmatic genomes across a large radiation of phyla.</title>
        <authorList>
            <person name="Brown C.T."/>
            <person name="Hug L.A."/>
            <person name="Thomas B.C."/>
            <person name="Sharon I."/>
            <person name="Castelle C.J."/>
            <person name="Singh A."/>
            <person name="Wilkins M.J."/>
            <person name="Williams K.H."/>
            <person name="Banfield J.F."/>
        </authorList>
    </citation>
    <scope>NUCLEOTIDE SEQUENCE [LARGE SCALE GENOMIC DNA]</scope>
</reference>
<evidence type="ECO:0000256" key="2">
    <source>
        <dbReference type="SAM" id="SignalP"/>
    </source>
</evidence>
<dbReference type="STRING" id="1618480.US11_C0007G0022"/>
<feature type="domain" description="Sporulation stage II protein D amidase enhancer LytB N-terminal" evidence="3">
    <location>
        <begin position="292"/>
        <end position="364"/>
    </location>
</feature>
<proteinExistence type="predicted"/>
<keyword evidence="1" id="KW-0175">Coiled coil</keyword>
<name>A0A0G0GNX9_9BACT</name>
<dbReference type="Proteomes" id="UP000034344">
    <property type="component" value="Unassembled WGS sequence"/>
</dbReference>
<dbReference type="NCBIfam" id="TIGR02669">
    <property type="entry name" value="SpoIID_LytB"/>
    <property type="match status" value="1"/>
</dbReference>
<feature type="chain" id="PRO_5002532311" description="Sporulation stage II protein D amidase enhancer LytB N-terminal domain-containing protein" evidence="2">
    <location>
        <begin position="26"/>
        <end position="563"/>
    </location>
</feature>
<evidence type="ECO:0000313" key="4">
    <source>
        <dbReference type="EMBL" id="KKQ01529.1"/>
    </source>
</evidence>
<dbReference type="GO" id="GO:0030435">
    <property type="term" value="P:sporulation resulting in formation of a cellular spore"/>
    <property type="evidence" value="ECO:0007669"/>
    <property type="project" value="InterPro"/>
</dbReference>
<sequence length="563" mass="63633">MLKKITTVVLLAISVFLLAGSSLKADELDDLNQKLGQLKKDLQGKEVNYQKLRNEFELIKARLNTLEKEIVKKEIEVKKGEEVLTYQKTLLNERAKSYYKNTIQNSISFLDIILSDNLSASLQKFFYQKSIVDEDKKAIIKIVVYIKNLEETKKSLESEKIKLAAIKQEVDRQAVILSSDIAQTKQRIAELSARQQELISAKLASVPVPRSAETSLGGCKSDIDINPGFDSRFAFFSFGVPNKTGLNQYGAKGRAESGQDYETILKAYYNYDEIKKADINIQIRIDGHEPRSLEEYVKRIYEVPESWDIKALKAQAIAARSYALAYTNNGSGPICDSEQCQVFRDQPKTGAWDQAVRETEGLVMYQGGSPIKAWFSSTHGGVVLSTSEVGWSGTSWTKHAIDTSSGGSNGFSDLRSNAYDRSSPWFYCDWGYRPGNNNTAWLRQEEMIDIINSFLLYTHDRNALIHLSQTDRDVPDTWSTEKVREELNKYEPPINSVDVTVSWDSSGISRNIIINGKSFNAQEFKNFFNMRAPANIQIKPACRPADVDLSNDCPYALYNIERR</sequence>
<feature type="signal peptide" evidence="2">
    <location>
        <begin position="1"/>
        <end position="25"/>
    </location>
</feature>
<organism evidence="4 5">
    <name type="scientific">Candidatus Roizmanbacteria bacterium GW2011_GWA2_36_23</name>
    <dbReference type="NCBI Taxonomy" id="1618480"/>
    <lineage>
        <taxon>Bacteria</taxon>
        <taxon>Candidatus Roizmaniibacteriota</taxon>
    </lineage>
</organism>
<comment type="caution">
    <text evidence="4">The sequence shown here is derived from an EMBL/GenBank/DDBJ whole genome shotgun (WGS) entry which is preliminary data.</text>
</comment>
<keyword evidence="2" id="KW-0732">Signal</keyword>
<dbReference type="InterPro" id="IPR013486">
    <property type="entry name" value="SpoIID/LytB"/>
</dbReference>
<evidence type="ECO:0000259" key="3">
    <source>
        <dbReference type="Pfam" id="PF08486"/>
    </source>
</evidence>
<evidence type="ECO:0000313" key="5">
    <source>
        <dbReference type="Proteomes" id="UP000034344"/>
    </source>
</evidence>